<gene>
    <name evidence="1" type="ORF">J1N35_033723</name>
</gene>
<dbReference type="AlphaFoldDB" id="A0A9D3ZPJ5"/>
<evidence type="ECO:0000313" key="1">
    <source>
        <dbReference type="EMBL" id="KAH1055658.1"/>
    </source>
</evidence>
<proteinExistence type="predicted"/>
<reference evidence="1 2" key="1">
    <citation type="journal article" date="2021" name="Plant Biotechnol. J.">
        <title>Multi-omics assisted identification of the key and species-specific regulatory components of drought-tolerant mechanisms in Gossypium stocksii.</title>
        <authorList>
            <person name="Yu D."/>
            <person name="Ke L."/>
            <person name="Zhang D."/>
            <person name="Wu Y."/>
            <person name="Sun Y."/>
            <person name="Mei J."/>
            <person name="Sun J."/>
            <person name="Sun Y."/>
        </authorList>
    </citation>
    <scope>NUCLEOTIDE SEQUENCE [LARGE SCALE GENOMIC DNA]</scope>
    <source>
        <strain evidence="2">cv. E1</strain>
        <tissue evidence="1">Leaf</tissue>
    </source>
</reference>
<dbReference type="Proteomes" id="UP000828251">
    <property type="component" value="Unassembled WGS sequence"/>
</dbReference>
<name>A0A9D3ZPJ5_9ROSI</name>
<protein>
    <submittedName>
        <fullName evidence="1">Uncharacterized protein</fullName>
    </submittedName>
</protein>
<dbReference type="EMBL" id="JAIQCV010000010">
    <property type="protein sequence ID" value="KAH1055658.1"/>
    <property type="molecule type" value="Genomic_DNA"/>
</dbReference>
<comment type="caution">
    <text evidence="1">The sequence shown here is derived from an EMBL/GenBank/DDBJ whole genome shotgun (WGS) entry which is preliminary data.</text>
</comment>
<accession>A0A9D3ZPJ5</accession>
<keyword evidence="2" id="KW-1185">Reference proteome</keyword>
<sequence length="93" mass="10502">MRDERVYLWILFELCCGTRSLIVIGSSDAINEALQFPLGFLYKETLLVSHLKEQPCHMASSPSVPKVSTQNLSEDFNTGDGFINTIPNEKCRH</sequence>
<evidence type="ECO:0000313" key="2">
    <source>
        <dbReference type="Proteomes" id="UP000828251"/>
    </source>
</evidence>
<organism evidence="1 2">
    <name type="scientific">Gossypium stocksii</name>
    <dbReference type="NCBI Taxonomy" id="47602"/>
    <lineage>
        <taxon>Eukaryota</taxon>
        <taxon>Viridiplantae</taxon>
        <taxon>Streptophyta</taxon>
        <taxon>Embryophyta</taxon>
        <taxon>Tracheophyta</taxon>
        <taxon>Spermatophyta</taxon>
        <taxon>Magnoliopsida</taxon>
        <taxon>eudicotyledons</taxon>
        <taxon>Gunneridae</taxon>
        <taxon>Pentapetalae</taxon>
        <taxon>rosids</taxon>
        <taxon>malvids</taxon>
        <taxon>Malvales</taxon>
        <taxon>Malvaceae</taxon>
        <taxon>Malvoideae</taxon>
        <taxon>Gossypium</taxon>
    </lineage>
</organism>